<evidence type="ECO:0000313" key="2">
    <source>
        <dbReference type="Proteomes" id="UP000639643"/>
    </source>
</evidence>
<evidence type="ECO:0000313" key="1">
    <source>
        <dbReference type="EMBL" id="KAF6839162.1"/>
    </source>
</evidence>
<gene>
    <name evidence="1" type="ORF">CMUS01_04357</name>
</gene>
<dbReference type="Proteomes" id="UP000639643">
    <property type="component" value="Unassembled WGS sequence"/>
</dbReference>
<dbReference type="EMBL" id="WIGM01000117">
    <property type="protein sequence ID" value="KAF6839162.1"/>
    <property type="molecule type" value="Genomic_DNA"/>
</dbReference>
<proteinExistence type="predicted"/>
<sequence>MEFDDDEDLDPRTIRRANASLIMWDEIIPDMSTEESKPYCICVELASEETYRKVFLRYPDMRYQVGRACAAAGYDTLYFELDLLPDVSIAEEAREAKNPGSRRIFDNIMSQPVRYAVMNDYTRTINVSDPQPGACLNGDTAIRASLLPDYEGDQTEDMKDPHYFDIDEDLGPSRRHGGPRNMDHQVLPPEFEYLLWSPLPRDLPTTRKDPLVVMAAYEGNLDRYLRLRRPVMVAGEEYAVIRGIYHNTTFAKWWSLQYIALLNEVSSIELAITARFIMNNDLSRISPDNPDEYCWDVPDMFWYPQFPRETTLRELVRRRPRSSFRVAQACIAANYQDTYDALNPEPYRILYQQARQSHNPHYAQHIERRAAESGVKLDTDLWRLDCLTIPDKEPSSLVLEPEIRACMGAVVNFHEDGIYPRDTWINAASWEHTICVPEELKRRIRAEGGVLYPESVDLKMWKAAIARR</sequence>
<accession>A0A8H6NMK1</accession>
<protein>
    <submittedName>
        <fullName evidence="1">Uncharacterized protein</fullName>
    </submittedName>
</protein>
<comment type="caution">
    <text evidence="1">The sequence shown here is derived from an EMBL/GenBank/DDBJ whole genome shotgun (WGS) entry which is preliminary data.</text>
</comment>
<dbReference type="OrthoDB" id="4360026at2759"/>
<organism evidence="1 2">
    <name type="scientific">Colletotrichum musicola</name>
    <dbReference type="NCBI Taxonomy" id="2175873"/>
    <lineage>
        <taxon>Eukaryota</taxon>
        <taxon>Fungi</taxon>
        <taxon>Dikarya</taxon>
        <taxon>Ascomycota</taxon>
        <taxon>Pezizomycotina</taxon>
        <taxon>Sordariomycetes</taxon>
        <taxon>Hypocreomycetidae</taxon>
        <taxon>Glomerellales</taxon>
        <taxon>Glomerellaceae</taxon>
        <taxon>Colletotrichum</taxon>
        <taxon>Colletotrichum orchidearum species complex</taxon>
    </lineage>
</organism>
<keyword evidence="2" id="KW-1185">Reference proteome</keyword>
<name>A0A8H6NMK1_9PEZI</name>
<reference evidence="1" key="1">
    <citation type="journal article" date="2020" name="Phytopathology">
        <title>Genome Sequence Resources of Colletotrichum truncatum, C. plurivorum, C. musicola, and C. sojae: Four Species Pathogenic to Soybean (Glycine max).</title>
        <authorList>
            <person name="Rogerio F."/>
            <person name="Boufleur T.R."/>
            <person name="Ciampi-Guillardi M."/>
            <person name="Sukno S.A."/>
            <person name="Thon M.R."/>
            <person name="Massola Junior N.S."/>
            <person name="Baroncelli R."/>
        </authorList>
    </citation>
    <scope>NUCLEOTIDE SEQUENCE</scope>
    <source>
        <strain evidence="1">LFN0074</strain>
    </source>
</reference>
<dbReference type="AlphaFoldDB" id="A0A8H6NMK1"/>